<feature type="region of interest" description="Disordered" evidence="2">
    <location>
        <begin position="535"/>
        <end position="647"/>
    </location>
</feature>
<dbReference type="CTD" id="33578"/>
<feature type="coiled-coil region" evidence="1">
    <location>
        <begin position="143"/>
        <end position="226"/>
    </location>
</feature>
<feature type="region of interest" description="Disordered" evidence="2">
    <location>
        <begin position="441"/>
        <end position="477"/>
    </location>
</feature>
<dbReference type="Proteomes" id="UP000504634">
    <property type="component" value="Unplaced"/>
</dbReference>
<dbReference type="OrthoDB" id="2121607at2759"/>
<evidence type="ECO:0000256" key="1">
    <source>
        <dbReference type="SAM" id="Coils"/>
    </source>
</evidence>
<dbReference type="GeneID" id="115631538"/>
<evidence type="ECO:0000313" key="3">
    <source>
        <dbReference type="Proteomes" id="UP000504634"/>
    </source>
</evidence>
<reference evidence="4" key="1">
    <citation type="submission" date="2025-08" db="UniProtKB">
        <authorList>
            <consortium name="RefSeq"/>
        </authorList>
    </citation>
    <scope>IDENTIFICATION</scope>
    <source>
        <strain evidence="4">11010-0011.00</strain>
        <tissue evidence="4">Whole body</tissue>
    </source>
</reference>
<dbReference type="AlphaFoldDB" id="A0A6J2U858"/>
<dbReference type="RefSeq" id="XP_030384170.1">
    <property type="nucleotide sequence ID" value="XM_030528310.1"/>
</dbReference>
<keyword evidence="3" id="KW-1185">Reference proteome</keyword>
<evidence type="ECO:0000256" key="2">
    <source>
        <dbReference type="SAM" id="MobiDB-lite"/>
    </source>
</evidence>
<feature type="coiled-coil region" evidence="1">
    <location>
        <begin position="76"/>
        <end position="110"/>
    </location>
</feature>
<sequence>MDHKLDLSALNIDDIVEEYKILFDRHEQLKLKTEDDAQKIHQLKRSLDTALAAEAYLTHELEQVSAQSQNATSAESPRAKQKIDDMQRKYNDLQKEHETLQLDYDAKVEETVALRGKLEAAERDMAANAALKVNHVLDNATRLHVLEEENAELMQKLEKFQEATVQHTLAVAEKERTIEILRDQASCLEENLACKRNELEEKLQMLESAQEQLIEANAKIAMLSTAPEESARKGNSLFAEVDDQRQVMKQMLADQKKSYLQMKKVFNESQYEIHRLKRENIAMHTELQACSTIFCSADRTLQNKLRERIRHLLSENDMLERKLNVTQERLRELANEKSVIWLDSMLDFCKRETDELKTQLRSTRIQNAGLEEEVRKTQQNMVRWRFESLRSRCVVIDRENLLTEHKISFKPMQAMEFNIKEAELETALPRIMNADSAKNEALPGESTMNSPATNAPNVIAEPQKSPEAAKPNKKGTPVKVRQAPELCALPAKHTPCKTEPAQISEVIKDLDTPQAKGDESGTPICSLIRVKDEKELQSMPHQQTVSKTEAIPDGIKEEIVSEPDVSSIMAAKPNRKGTPIKLSDFKASIEDSTDSDASSPTPPKPQRKGTPVKAKKDKNTDDIEPAKPQRKGTPVKALFSASSNSNVRSILQSKQRDLFDEEPKKNVKFSNKEPTVHNISPIVPLPDKEVTELSKENQKPIAMKPKSKGIIRHIVVGARKPNPGSLK</sequence>
<proteinExistence type="predicted"/>
<gene>
    <name evidence="4" type="primary">LOC115631538</name>
</gene>
<organism evidence="3 4">
    <name type="scientific">Drosophila lebanonensis</name>
    <name type="common">Fruit fly</name>
    <name type="synonym">Scaptodrosophila lebanonensis</name>
    <dbReference type="NCBI Taxonomy" id="7225"/>
    <lineage>
        <taxon>Eukaryota</taxon>
        <taxon>Metazoa</taxon>
        <taxon>Ecdysozoa</taxon>
        <taxon>Arthropoda</taxon>
        <taxon>Hexapoda</taxon>
        <taxon>Insecta</taxon>
        <taxon>Pterygota</taxon>
        <taxon>Neoptera</taxon>
        <taxon>Endopterygota</taxon>
        <taxon>Diptera</taxon>
        <taxon>Brachycera</taxon>
        <taxon>Muscomorpha</taxon>
        <taxon>Ephydroidea</taxon>
        <taxon>Drosophilidae</taxon>
        <taxon>Scaptodrosophila</taxon>
    </lineage>
</organism>
<feature type="compositionally biased region" description="Polar residues" evidence="2">
    <location>
        <begin position="446"/>
        <end position="456"/>
    </location>
</feature>
<name>A0A6J2U858_DROLE</name>
<feature type="coiled-coil region" evidence="1">
    <location>
        <begin position="302"/>
        <end position="387"/>
    </location>
</feature>
<protein>
    <submittedName>
        <fullName evidence="4">Protein Spindly</fullName>
    </submittedName>
</protein>
<accession>A0A6J2U858</accession>
<keyword evidence="1" id="KW-0175">Coiled coil</keyword>
<evidence type="ECO:0000313" key="4">
    <source>
        <dbReference type="RefSeq" id="XP_030384170.1"/>
    </source>
</evidence>
<feature type="compositionally biased region" description="Basic and acidic residues" evidence="2">
    <location>
        <begin position="617"/>
        <end position="627"/>
    </location>
</feature>